<name>A0A4Q2DS61_9AGAR</name>
<dbReference type="EMBL" id="SDEE01000052">
    <property type="protein sequence ID" value="RXW23097.1"/>
    <property type="molecule type" value="Genomic_DNA"/>
</dbReference>
<dbReference type="Proteomes" id="UP000290288">
    <property type="component" value="Unassembled WGS sequence"/>
</dbReference>
<evidence type="ECO:0000313" key="2">
    <source>
        <dbReference type="EMBL" id="RXW23097.1"/>
    </source>
</evidence>
<feature type="compositionally biased region" description="Basic and acidic residues" evidence="1">
    <location>
        <begin position="76"/>
        <end position="89"/>
    </location>
</feature>
<sequence length="324" mass="35393">MGFYKNAIFDKTGTEHEEESYEENYEEGESYEEEGKGGDESFEKEEEERAHAPRGDQTTLITWPPTNEDQDDSAAEDSKLQPSAEHKDASISNITSNRTSTTSFFDSGILETQTQSFDYSDGESSIARFPTFHFNIHTLASLSFHGPGAPHNNRGPGPNMLNKSSARKVNLLLAILEVDGPETITIKKGPDAGKQVALLKMILGDEKGGVGKLSAWREVAEVWSGMNSGRSSMACKRGDVVYLENVLLDASDPASSPLLTASPNLKSALTICYRTMPYNVQEDHVFRSDLRLGESDPCVRKVAAVVRWFEGMAGLVGAKYGPAA</sequence>
<feature type="compositionally biased region" description="Basic and acidic residues" evidence="1">
    <location>
        <begin position="33"/>
        <end position="54"/>
    </location>
</feature>
<dbReference type="OrthoDB" id="2570580at2759"/>
<reference evidence="2 3" key="1">
    <citation type="submission" date="2019-01" db="EMBL/GenBank/DDBJ databases">
        <title>Draft genome sequence of Psathyrella aberdarensis IHI B618.</title>
        <authorList>
            <person name="Buettner E."/>
            <person name="Kellner H."/>
        </authorList>
    </citation>
    <scope>NUCLEOTIDE SEQUENCE [LARGE SCALE GENOMIC DNA]</scope>
    <source>
        <strain evidence="2 3">IHI B618</strain>
    </source>
</reference>
<gene>
    <name evidence="2" type="ORF">EST38_g2780</name>
</gene>
<dbReference type="AlphaFoldDB" id="A0A4Q2DS61"/>
<feature type="compositionally biased region" description="Polar residues" evidence="1">
    <location>
        <begin position="56"/>
        <end position="67"/>
    </location>
</feature>
<organism evidence="2 3">
    <name type="scientific">Candolleomyces aberdarensis</name>
    <dbReference type="NCBI Taxonomy" id="2316362"/>
    <lineage>
        <taxon>Eukaryota</taxon>
        <taxon>Fungi</taxon>
        <taxon>Dikarya</taxon>
        <taxon>Basidiomycota</taxon>
        <taxon>Agaricomycotina</taxon>
        <taxon>Agaricomycetes</taxon>
        <taxon>Agaricomycetidae</taxon>
        <taxon>Agaricales</taxon>
        <taxon>Agaricineae</taxon>
        <taxon>Psathyrellaceae</taxon>
        <taxon>Candolleomyces</taxon>
    </lineage>
</organism>
<accession>A0A4Q2DS61</accession>
<keyword evidence="3" id="KW-1185">Reference proteome</keyword>
<evidence type="ECO:0000256" key="1">
    <source>
        <dbReference type="SAM" id="MobiDB-lite"/>
    </source>
</evidence>
<feature type="region of interest" description="Disordered" evidence="1">
    <location>
        <begin position="1"/>
        <end position="95"/>
    </location>
</feature>
<proteinExistence type="predicted"/>
<evidence type="ECO:0000313" key="3">
    <source>
        <dbReference type="Proteomes" id="UP000290288"/>
    </source>
</evidence>
<protein>
    <submittedName>
        <fullName evidence="2">Uncharacterized protein</fullName>
    </submittedName>
</protein>
<comment type="caution">
    <text evidence="2">The sequence shown here is derived from an EMBL/GenBank/DDBJ whole genome shotgun (WGS) entry which is preliminary data.</text>
</comment>
<dbReference type="STRING" id="2316362.A0A4Q2DS61"/>
<feature type="compositionally biased region" description="Acidic residues" evidence="1">
    <location>
        <begin position="16"/>
        <end position="32"/>
    </location>
</feature>